<comment type="caution">
    <text evidence="2">The sequence shown here is derived from an EMBL/GenBank/DDBJ whole genome shotgun (WGS) entry which is preliminary data.</text>
</comment>
<keyword evidence="3" id="KW-1185">Reference proteome</keyword>
<organism evidence="2 3">
    <name type="scientific">Elysia marginata</name>
    <dbReference type="NCBI Taxonomy" id="1093978"/>
    <lineage>
        <taxon>Eukaryota</taxon>
        <taxon>Metazoa</taxon>
        <taxon>Spiralia</taxon>
        <taxon>Lophotrochozoa</taxon>
        <taxon>Mollusca</taxon>
        <taxon>Gastropoda</taxon>
        <taxon>Heterobranchia</taxon>
        <taxon>Euthyneura</taxon>
        <taxon>Panpulmonata</taxon>
        <taxon>Sacoglossa</taxon>
        <taxon>Placobranchoidea</taxon>
        <taxon>Plakobranchidae</taxon>
        <taxon>Elysia</taxon>
    </lineage>
</organism>
<dbReference type="Proteomes" id="UP000762676">
    <property type="component" value="Unassembled WGS sequence"/>
</dbReference>
<dbReference type="EMBL" id="BMAT01003535">
    <property type="protein sequence ID" value="GFS27087.1"/>
    <property type="molecule type" value="Genomic_DNA"/>
</dbReference>
<reference evidence="2 3" key="1">
    <citation type="journal article" date="2021" name="Elife">
        <title>Chloroplast acquisition without the gene transfer in kleptoplastic sea slugs, Plakobranchus ocellatus.</title>
        <authorList>
            <person name="Maeda T."/>
            <person name="Takahashi S."/>
            <person name="Yoshida T."/>
            <person name="Shimamura S."/>
            <person name="Takaki Y."/>
            <person name="Nagai Y."/>
            <person name="Toyoda A."/>
            <person name="Suzuki Y."/>
            <person name="Arimoto A."/>
            <person name="Ishii H."/>
            <person name="Satoh N."/>
            <person name="Nishiyama T."/>
            <person name="Hasebe M."/>
            <person name="Maruyama T."/>
            <person name="Minagawa J."/>
            <person name="Obokata J."/>
            <person name="Shigenobu S."/>
        </authorList>
    </citation>
    <scope>NUCLEOTIDE SEQUENCE [LARGE SCALE GENOMIC DNA]</scope>
</reference>
<dbReference type="PROSITE" id="PS51257">
    <property type="entry name" value="PROKAR_LIPOPROTEIN"/>
    <property type="match status" value="1"/>
</dbReference>
<sequence length="77" mass="8061">MLKFSQVIPPINAAVLISSCVADCGRLFETSLWSSTLPGHRPHPAGLREAAQLKAQPGPGGSSNPLRAAVLEVGQEE</sequence>
<proteinExistence type="predicted"/>
<name>A0AAV4K1M0_9GAST</name>
<protein>
    <submittedName>
        <fullName evidence="2">Uncharacterized protein</fullName>
    </submittedName>
</protein>
<accession>A0AAV4K1M0</accession>
<evidence type="ECO:0000256" key="1">
    <source>
        <dbReference type="SAM" id="MobiDB-lite"/>
    </source>
</evidence>
<evidence type="ECO:0000313" key="3">
    <source>
        <dbReference type="Proteomes" id="UP000762676"/>
    </source>
</evidence>
<dbReference type="AlphaFoldDB" id="A0AAV4K1M0"/>
<gene>
    <name evidence="2" type="ORF">ElyMa_001739300</name>
</gene>
<feature type="region of interest" description="Disordered" evidence="1">
    <location>
        <begin position="35"/>
        <end position="77"/>
    </location>
</feature>
<evidence type="ECO:0000313" key="2">
    <source>
        <dbReference type="EMBL" id="GFS27087.1"/>
    </source>
</evidence>